<organism evidence="1 2">
    <name type="scientific">Jutongia huaianensis</name>
    <dbReference type="NCBI Taxonomy" id="2763668"/>
    <lineage>
        <taxon>Bacteria</taxon>
        <taxon>Bacillati</taxon>
        <taxon>Bacillota</taxon>
        <taxon>Clostridia</taxon>
        <taxon>Lachnospirales</taxon>
        <taxon>Lachnospiraceae</taxon>
        <taxon>Jutongia</taxon>
    </lineage>
</organism>
<reference evidence="1 2" key="1">
    <citation type="submission" date="2020-08" db="EMBL/GenBank/DDBJ databases">
        <title>Genome public.</title>
        <authorList>
            <person name="Liu C."/>
            <person name="Sun Q."/>
        </authorList>
    </citation>
    <scope>NUCLEOTIDE SEQUENCE [LARGE SCALE GENOMIC DNA]</scope>
    <source>
        <strain evidence="1 2">NSJ-37</strain>
    </source>
</reference>
<accession>A0ABR7N489</accession>
<dbReference type="Proteomes" id="UP000606193">
    <property type="component" value="Unassembled WGS sequence"/>
</dbReference>
<name>A0ABR7N489_9FIRM</name>
<evidence type="ECO:0000313" key="2">
    <source>
        <dbReference type="Proteomes" id="UP000606193"/>
    </source>
</evidence>
<keyword evidence="2" id="KW-1185">Reference proteome</keyword>
<dbReference type="RefSeq" id="WP_118689518.1">
    <property type="nucleotide sequence ID" value="NZ_JACRSX010000013.1"/>
</dbReference>
<sequence>MKKEEFLKKKKELKPELKDIFVEVEEKLSSSYTIGCCYDQENRKWKVYRKTLPDRSSVCEFYIFLETDSEDEAFDRLYHIMMDEIEMEENRERQRQLRIKKRDEEESKLPKEEQERLREERAVNAKKTKMEQVFFCNGFTWDRIGEKMEIYLIRKNMYCKLKYIKEKRAFVILSADNKEDVLNEVLKQDPNYYYMDEPEKEMVERLRANVKQNYKK</sequence>
<proteinExistence type="predicted"/>
<evidence type="ECO:0000313" key="1">
    <source>
        <dbReference type="EMBL" id="MBC8562897.1"/>
    </source>
</evidence>
<gene>
    <name evidence="1" type="ORF">H8704_09725</name>
</gene>
<protein>
    <submittedName>
        <fullName evidence="1">Uncharacterized protein</fullName>
    </submittedName>
</protein>
<dbReference type="EMBL" id="JACRSX010000013">
    <property type="protein sequence ID" value="MBC8562897.1"/>
    <property type="molecule type" value="Genomic_DNA"/>
</dbReference>
<comment type="caution">
    <text evidence="1">The sequence shown here is derived from an EMBL/GenBank/DDBJ whole genome shotgun (WGS) entry which is preliminary data.</text>
</comment>